<dbReference type="InterPro" id="IPR015943">
    <property type="entry name" value="WD40/YVTN_repeat-like_dom_sf"/>
</dbReference>
<protein>
    <submittedName>
        <fullName evidence="4">WD40-repeat-containing domain protein</fullName>
    </submittedName>
</protein>
<dbReference type="InterPro" id="IPR019775">
    <property type="entry name" value="WD40_repeat_CS"/>
</dbReference>
<feature type="repeat" description="WD" evidence="3">
    <location>
        <begin position="56"/>
        <end position="97"/>
    </location>
</feature>
<dbReference type="SMART" id="SM00320">
    <property type="entry name" value="WD40"/>
    <property type="match status" value="3"/>
</dbReference>
<dbReference type="SUPFAM" id="SSF50978">
    <property type="entry name" value="WD40 repeat-like"/>
    <property type="match status" value="1"/>
</dbReference>
<feature type="repeat" description="WD" evidence="3">
    <location>
        <begin position="98"/>
        <end position="139"/>
    </location>
</feature>
<dbReference type="PANTHER" id="PTHR19848:SF8">
    <property type="entry name" value="F-BOX AND WD REPEAT DOMAIN CONTAINING 7"/>
    <property type="match status" value="1"/>
</dbReference>
<evidence type="ECO:0000256" key="1">
    <source>
        <dbReference type="ARBA" id="ARBA00022574"/>
    </source>
</evidence>
<dbReference type="PROSITE" id="PS50082">
    <property type="entry name" value="WD_REPEATS_2"/>
    <property type="match status" value="3"/>
</dbReference>
<dbReference type="InterPro" id="IPR020472">
    <property type="entry name" value="WD40_PAC1"/>
</dbReference>
<feature type="repeat" description="WD" evidence="3">
    <location>
        <begin position="14"/>
        <end position="55"/>
    </location>
</feature>
<evidence type="ECO:0000256" key="3">
    <source>
        <dbReference type="PROSITE-ProRule" id="PRU00221"/>
    </source>
</evidence>
<dbReference type="Gene3D" id="2.130.10.10">
    <property type="entry name" value="YVTN repeat-like/Quinoprotein amine dehydrogenase"/>
    <property type="match status" value="2"/>
</dbReference>
<dbReference type="InterPro" id="IPR001680">
    <property type="entry name" value="WD40_rpt"/>
</dbReference>
<keyword evidence="2" id="KW-0677">Repeat</keyword>
<dbReference type="EMBL" id="ML737119">
    <property type="protein sequence ID" value="KAE8345535.1"/>
    <property type="molecule type" value="Genomic_DNA"/>
</dbReference>
<evidence type="ECO:0000256" key="2">
    <source>
        <dbReference type="ARBA" id="ARBA00022737"/>
    </source>
</evidence>
<sequence length="165" mass="18244">MIWNTTTDSLLYTLPGDRGRIWGQASSPDSKILATHGFTSEIRLWDMATGQEYCNFTGHSKGADMIVFSPDGNSLVSSSGDHTIMIWDIEAKQQVRVLRGHTQQVVSGDISPDGKQIISASFDKTIRAWDMATATSRIVGQHAGSAFCVRYSPDDWNSSWYLARP</sequence>
<dbReference type="Pfam" id="PF00400">
    <property type="entry name" value="WD40"/>
    <property type="match status" value="3"/>
</dbReference>
<dbReference type="PRINTS" id="PR00320">
    <property type="entry name" value="GPROTEINBRPT"/>
</dbReference>
<name>A0A5N6YJA6_9EURO</name>
<organism evidence="4">
    <name type="scientific">Aspergillus arachidicola</name>
    <dbReference type="NCBI Taxonomy" id="656916"/>
    <lineage>
        <taxon>Eukaryota</taxon>
        <taxon>Fungi</taxon>
        <taxon>Dikarya</taxon>
        <taxon>Ascomycota</taxon>
        <taxon>Pezizomycotina</taxon>
        <taxon>Eurotiomycetes</taxon>
        <taxon>Eurotiomycetidae</taxon>
        <taxon>Eurotiales</taxon>
        <taxon>Aspergillaceae</taxon>
        <taxon>Aspergillus</taxon>
        <taxon>Aspergillus subgen. Circumdati</taxon>
    </lineage>
</organism>
<dbReference type="Proteomes" id="UP000325558">
    <property type="component" value="Unassembled WGS sequence"/>
</dbReference>
<dbReference type="PANTHER" id="PTHR19848">
    <property type="entry name" value="WD40 REPEAT PROTEIN"/>
    <property type="match status" value="1"/>
</dbReference>
<accession>A0A5N6YJA6</accession>
<reference evidence="4" key="1">
    <citation type="submission" date="2019-04" db="EMBL/GenBank/DDBJ databases">
        <title>Friends and foes A comparative genomics study of 23 Aspergillus species from section Flavi.</title>
        <authorList>
            <consortium name="DOE Joint Genome Institute"/>
            <person name="Kjaerbolling I."/>
            <person name="Vesth T."/>
            <person name="Frisvad J.C."/>
            <person name="Nybo J.L."/>
            <person name="Theobald S."/>
            <person name="Kildgaard S."/>
            <person name="Isbrandt T."/>
            <person name="Kuo A."/>
            <person name="Sato A."/>
            <person name="Lyhne E.K."/>
            <person name="Kogle M.E."/>
            <person name="Wiebenga A."/>
            <person name="Kun R.S."/>
            <person name="Lubbers R.J."/>
            <person name="Makela M.R."/>
            <person name="Barry K."/>
            <person name="Chovatia M."/>
            <person name="Clum A."/>
            <person name="Daum C."/>
            <person name="Haridas S."/>
            <person name="He G."/>
            <person name="LaButti K."/>
            <person name="Lipzen A."/>
            <person name="Mondo S."/>
            <person name="Riley R."/>
            <person name="Salamov A."/>
            <person name="Simmons B.A."/>
            <person name="Magnuson J.K."/>
            <person name="Henrissat B."/>
            <person name="Mortensen U.H."/>
            <person name="Larsen T.O."/>
            <person name="Devries R.P."/>
            <person name="Grigoriev I.V."/>
            <person name="Machida M."/>
            <person name="Baker S.E."/>
            <person name="Andersen M.R."/>
        </authorList>
    </citation>
    <scope>NUCLEOTIDE SEQUENCE</scope>
    <source>
        <strain evidence="4">CBS 117612</strain>
    </source>
</reference>
<gene>
    <name evidence="4" type="ORF">BDV24DRAFT_159398</name>
</gene>
<dbReference type="AlphaFoldDB" id="A0A5N6YJA6"/>
<evidence type="ECO:0000313" key="4">
    <source>
        <dbReference type="EMBL" id="KAE8345535.1"/>
    </source>
</evidence>
<dbReference type="OrthoDB" id="190105at2759"/>
<keyword evidence="1 3" id="KW-0853">WD repeat</keyword>
<dbReference type="PROSITE" id="PS00678">
    <property type="entry name" value="WD_REPEATS_1"/>
    <property type="match status" value="2"/>
</dbReference>
<dbReference type="InterPro" id="IPR036322">
    <property type="entry name" value="WD40_repeat_dom_sf"/>
</dbReference>
<dbReference type="PROSITE" id="PS50294">
    <property type="entry name" value="WD_REPEATS_REGION"/>
    <property type="match status" value="2"/>
</dbReference>
<proteinExistence type="predicted"/>